<keyword evidence="1" id="KW-0175">Coiled coil</keyword>
<evidence type="ECO:0000256" key="1">
    <source>
        <dbReference type="SAM" id="Coils"/>
    </source>
</evidence>
<gene>
    <name evidence="2" type="ORF">OGAPHI_003227</name>
</gene>
<evidence type="ECO:0000313" key="2">
    <source>
        <dbReference type="EMBL" id="KAH3666778.1"/>
    </source>
</evidence>
<dbReference type="GeneID" id="70235194"/>
<comment type="caution">
    <text evidence="2">The sequence shown here is derived from an EMBL/GenBank/DDBJ whole genome shotgun (WGS) entry which is preliminary data.</text>
</comment>
<sequence length="469" mass="53799">MLPIPSSARAETTSDEFHTPREYIEILEAYVDQDLILEKQQTTQLIQKINVVLGQIQELNSEKNLILREKKKIQNLIDDLKANYENLDKTLVIKNKSIDNEILQHKKLLETKKKELTETSQAKLEEVEKNMVEMVESSLKDEEQDARWSKELQVLEEKKQELEKRLDGLRHDNKRKLDDLLGETDAEVLAKSKQKEQQLHGPRKEVEDCKLELESIETQLDKKTRELEQLSQTVDQKRSILGSMENYKGSLDQQVLDLKLEKTQLLTQLDATNRDLSQFVETDYLSASQEYQDAMKRLETERLTRYKIENEIWNLQGKPCILVDKASKFTNAVEYSKGRVCVFAEVVLQGTNCAIIGINVDSECLDAVREHLDARARSSRYANWQIDISEQQGENSCCLEVNSTNRNTQKQIAGTLTFLETDAQRLDDVLASLAKGTRVMCVIGTDENTTLTTYNAVSLALETHQRSCS</sequence>
<organism evidence="2 3">
    <name type="scientific">Ogataea philodendri</name>
    <dbReference type="NCBI Taxonomy" id="1378263"/>
    <lineage>
        <taxon>Eukaryota</taxon>
        <taxon>Fungi</taxon>
        <taxon>Dikarya</taxon>
        <taxon>Ascomycota</taxon>
        <taxon>Saccharomycotina</taxon>
        <taxon>Pichiomycetes</taxon>
        <taxon>Pichiales</taxon>
        <taxon>Pichiaceae</taxon>
        <taxon>Ogataea</taxon>
    </lineage>
</organism>
<dbReference type="AlphaFoldDB" id="A0A9P8P733"/>
<evidence type="ECO:0000313" key="3">
    <source>
        <dbReference type="Proteomes" id="UP000769157"/>
    </source>
</evidence>
<reference evidence="2" key="1">
    <citation type="journal article" date="2021" name="Open Biol.">
        <title>Shared evolutionary footprints suggest mitochondrial oxidative damage underlies multiple complex I losses in fungi.</title>
        <authorList>
            <person name="Schikora-Tamarit M.A."/>
            <person name="Marcet-Houben M."/>
            <person name="Nosek J."/>
            <person name="Gabaldon T."/>
        </authorList>
    </citation>
    <scope>NUCLEOTIDE SEQUENCE</scope>
    <source>
        <strain evidence="2">CBS6075</strain>
    </source>
</reference>
<accession>A0A9P8P733</accession>
<keyword evidence="3" id="KW-1185">Reference proteome</keyword>
<dbReference type="EMBL" id="JAEUBE010000199">
    <property type="protein sequence ID" value="KAH3666778.1"/>
    <property type="molecule type" value="Genomic_DNA"/>
</dbReference>
<reference evidence="2" key="2">
    <citation type="submission" date="2021-01" db="EMBL/GenBank/DDBJ databases">
        <authorList>
            <person name="Schikora-Tamarit M.A."/>
        </authorList>
    </citation>
    <scope>NUCLEOTIDE SEQUENCE</scope>
    <source>
        <strain evidence="2">CBS6075</strain>
    </source>
</reference>
<proteinExistence type="predicted"/>
<name>A0A9P8P733_9ASCO</name>
<dbReference type="Proteomes" id="UP000769157">
    <property type="component" value="Unassembled WGS sequence"/>
</dbReference>
<dbReference type="RefSeq" id="XP_046061734.1">
    <property type="nucleotide sequence ID" value="XM_046204183.1"/>
</dbReference>
<protein>
    <submittedName>
        <fullName evidence="2">Uncharacterized protein</fullName>
    </submittedName>
</protein>
<dbReference type="OrthoDB" id="3993603at2759"/>
<feature type="coiled-coil region" evidence="1">
    <location>
        <begin position="206"/>
        <end position="240"/>
    </location>
</feature>
<feature type="coiled-coil region" evidence="1">
    <location>
        <begin position="56"/>
        <end position="179"/>
    </location>
</feature>